<name>A0A7V4TXN0_CALAY</name>
<dbReference type="EMBL" id="DRQG01000015">
    <property type="protein sequence ID" value="HGY54355.1"/>
    <property type="molecule type" value="Genomic_DNA"/>
</dbReference>
<keyword evidence="2" id="KW-0812">Transmembrane</keyword>
<evidence type="ECO:0000313" key="3">
    <source>
        <dbReference type="EMBL" id="HGY54355.1"/>
    </source>
</evidence>
<feature type="transmembrane region" description="Helical" evidence="2">
    <location>
        <begin position="12"/>
        <end position="31"/>
    </location>
</feature>
<accession>A0A7V4TXN0</accession>
<feature type="coiled-coil region" evidence="1">
    <location>
        <begin position="340"/>
        <end position="387"/>
    </location>
</feature>
<evidence type="ECO:0000256" key="2">
    <source>
        <dbReference type="SAM" id="Phobius"/>
    </source>
</evidence>
<proteinExistence type="predicted"/>
<keyword evidence="1" id="KW-0175">Coiled coil</keyword>
<keyword evidence="2" id="KW-1133">Transmembrane helix</keyword>
<reference evidence="3" key="1">
    <citation type="journal article" date="2020" name="mSystems">
        <title>Genome- and Community-Level Interaction Insights into Carbon Utilization and Element Cycling Functions of Hydrothermarchaeota in Hydrothermal Sediment.</title>
        <authorList>
            <person name="Zhou Z."/>
            <person name="Liu Y."/>
            <person name="Xu W."/>
            <person name="Pan J."/>
            <person name="Luo Z.H."/>
            <person name="Li M."/>
        </authorList>
    </citation>
    <scope>NUCLEOTIDE SEQUENCE [LARGE SCALE GENOMIC DNA]</scope>
    <source>
        <strain evidence="3">HyVt-577</strain>
    </source>
</reference>
<gene>
    <name evidence="3" type="ORF">ENK44_01510</name>
</gene>
<dbReference type="AlphaFoldDB" id="A0A7V4TXN0"/>
<evidence type="ECO:0000256" key="1">
    <source>
        <dbReference type="SAM" id="Coils"/>
    </source>
</evidence>
<dbReference type="Proteomes" id="UP000885779">
    <property type="component" value="Unassembled WGS sequence"/>
</dbReference>
<protein>
    <submittedName>
        <fullName evidence="3">Uncharacterized protein</fullName>
    </submittedName>
</protein>
<sequence>MSKSEGKGSILLKLIIVILVIGLILVIKIPGDIWEQEEQELLQARSNLTSIYESERFYFGIHQKFTTDPAELISTIRQDSTLLNKQKIVNNTRKLSFLIKDFLNIPYIEALRKIDENMKNIVEDLTTNRRNFKRIEDIFNEAEDLRMEVNALIASSEYPNYTFVSLYTDSMEILYRDLSDFTLQVAASRAKWLADTIYSAIDNVNISGLNDSWSPLSKRLEVFTKKVNRSELVNVTSVGDRIKDFRKRVDESFRKIKAMNFENELQKVQNSRMKLDEIYNQFLQDFIITTHYAQYRLSESDSLVLHLTEDNFYSPINGEMYIITIVDDSTGIRIESPVLLKELKEKAQTVAQKINSLNLLPKYKAYLDTLESIRQKGENIRKRLKRNTDIFIKYKEMEEVINRFDNIGVVTSYNDLTKFVDLANNSSSYGEIKSSIESGLNAVRIYKQAYEENIFGKLDTLHKEIINEMESFNELLSTVRRLPKDVRNFESDIQTLQALRQEISAINSPQLIEGLKALEADFVDLFFFASEGTTQTVYGVFSKKIINPGYIEKGVKSWEEEK</sequence>
<organism evidence="3">
    <name type="scientific">Caldithrix abyssi</name>
    <dbReference type="NCBI Taxonomy" id="187145"/>
    <lineage>
        <taxon>Bacteria</taxon>
        <taxon>Pseudomonadati</taxon>
        <taxon>Calditrichota</taxon>
        <taxon>Calditrichia</taxon>
        <taxon>Calditrichales</taxon>
        <taxon>Calditrichaceae</taxon>
        <taxon>Caldithrix</taxon>
    </lineage>
</organism>
<keyword evidence="2" id="KW-0472">Membrane</keyword>
<comment type="caution">
    <text evidence="3">The sequence shown here is derived from an EMBL/GenBank/DDBJ whole genome shotgun (WGS) entry which is preliminary data.</text>
</comment>